<sequence>MVIIGAGLAGWSVVDAIRAKDKEIGITLITADTADRYHKPMLSTAISQNKTRKQLIRNTGTEAAATLGITLMTHTWVTAIDAKEHRLSLLNQASSQSNLSKRSQKHDEKHHTTLAYDKLVIATGASVALPPNFAKFDKDIQQNLWHVNHLDCFDALQTALSQGTSHIAIIGAGMVGCEMAEDLNNAGHHVNLIDTHPAPLASLLPPMATTRLADALRKSGITLWLGQQVSNITQANDNNLAYQLTLIPFDSHTSDTTKMVSLQVDHVIVSTGLKVDSQFIASSGLEYHPRTGIVVDETTLQTSMADIYAIGDCMSIGGVACRYVAPLRMQATTIADDILGNEHAGYQHKSPMIRLKNKSISIIATGTPNGRGHWQSVSDDMDGLKLEQIDNQQNVVATATIK</sequence>
<protein>
    <recommendedName>
        <fullName evidence="5">FAD/NAD(P)-binding domain-containing protein</fullName>
    </recommendedName>
</protein>
<gene>
    <name evidence="6" type="ORF">B0682_06045</name>
</gene>
<comment type="cofactor">
    <cofactor evidence="1">
        <name>FAD</name>
        <dbReference type="ChEBI" id="CHEBI:57692"/>
    </cofactor>
</comment>
<dbReference type="Pfam" id="PF07992">
    <property type="entry name" value="Pyr_redox_2"/>
    <property type="match status" value="1"/>
</dbReference>
<evidence type="ECO:0000313" key="6">
    <source>
        <dbReference type="EMBL" id="OOS20783.1"/>
    </source>
</evidence>
<keyword evidence="4" id="KW-0274">FAD</keyword>
<keyword evidence="3" id="KW-0285">Flavoprotein</keyword>
<evidence type="ECO:0000256" key="3">
    <source>
        <dbReference type="ARBA" id="ARBA00022630"/>
    </source>
</evidence>
<evidence type="ECO:0000256" key="2">
    <source>
        <dbReference type="ARBA" id="ARBA00006442"/>
    </source>
</evidence>
<keyword evidence="7" id="KW-1185">Reference proteome</keyword>
<proteinExistence type="inferred from homology"/>
<comment type="similarity">
    <text evidence="2">Belongs to the FAD-dependent oxidoreductase family.</text>
</comment>
<dbReference type="SUPFAM" id="SSF51905">
    <property type="entry name" value="FAD/NAD(P)-binding domain"/>
    <property type="match status" value="1"/>
</dbReference>
<feature type="domain" description="FAD/NAD(P)-binding" evidence="5">
    <location>
        <begin position="2"/>
        <end position="314"/>
    </location>
</feature>
<accession>A0A1T0CER5</accession>
<dbReference type="STRING" id="90241.B0682_06045"/>
<reference evidence="6 7" key="1">
    <citation type="submission" date="2017-02" db="EMBL/GenBank/DDBJ databases">
        <title>Draft genome sequence of Moraxella lincolnii CCUG 9405T type strain.</title>
        <authorList>
            <person name="Salva-Serra F."/>
            <person name="Engstrom-Jakobsson H."/>
            <person name="Thorell K."/>
            <person name="Jaen-Luchoro D."/>
            <person name="Gonzales-Siles L."/>
            <person name="Karlsson R."/>
            <person name="Yazdan S."/>
            <person name="Boulund F."/>
            <person name="Johnning A."/>
            <person name="Engstrand L."/>
            <person name="Kristiansson E."/>
            <person name="Moore E."/>
        </authorList>
    </citation>
    <scope>NUCLEOTIDE SEQUENCE [LARGE SCALE GENOMIC DNA]</scope>
    <source>
        <strain evidence="6 7">CCUG 9405</strain>
    </source>
</reference>
<evidence type="ECO:0000256" key="1">
    <source>
        <dbReference type="ARBA" id="ARBA00001974"/>
    </source>
</evidence>
<dbReference type="PANTHER" id="PTHR43429">
    <property type="entry name" value="PYRIDINE NUCLEOTIDE-DISULFIDE OXIDOREDUCTASE DOMAIN-CONTAINING"/>
    <property type="match status" value="1"/>
</dbReference>
<dbReference type="AlphaFoldDB" id="A0A1T0CER5"/>
<evidence type="ECO:0000259" key="5">
    <source>
        <dbReference type="Pfam" id="PF07992"/>
    </source>
</evidence>
<evidence type="ECO:0000256" key="4">
    <source>
        <dbReference type="ARBA" id="ARBA00022827"/>
    </source>
</evidence>
<dbReference type="Proteomes" id="UP000191094">
    <property type="component" value="Unassembled WGS sequence"/>
</dbReference>
<evidence type="ECO:0000313" key="7">
    <source>
        <dbReference type="Proteomes" id="UP000191094"/>
    </source>
</evidence>
<comment type="caution">
    <text evidence="6">The sequence shown here is derived from an EMBL/GenBank/DDBJ whole genome shotgun (WGS) entry which is preliminary data.</text>
</comment>
<dbReference type="PRINTS" id="PR00368">
    <property type="entry name" value="FADPNR"/>
</dbReference>
<dbReference type="Gene3D" id="3.50.50.60">
    <property type="entry name" value="FAD/NAD(P)-binding domain"/>
    <property type="match status" value="2"/>
</dbReference>
<dbReference type="GO" id="GO:0016491">
    <property type="term" value="F:oxidoreductase activity"/>
    <property type="evidence" value="ECO:0007669"/>
    <property type="project" value="InterPro"/>
</dbReference>
<dbReference type="EMBL" id="MUYT01000007">
    <property type="protein sequence ID" value="OOS20783.1"/>
    <property type="molecule type" value="Genomic_DNA"/>
</dbReference>
<dbReference type="InterPro" id="IPR050260">
    <property type="entry name" value="FAD-bd_OxRdtase"/>
</dbReference>
<dbReference type="InterPro" id="IPR036188">
    <property type="entry name" value="FAD/NAD-bd_sf"/>
</dbReference>
<dbReference type="InterPro" id="IPR023753">
    <property type="entry name" value="FAD/NAD-binding_dom"/>
</dbReference>
<dbReference type="PANTHER" id="PTHR43429:SF3">
    <property type="entry name" value="NITRITE REDUCTASE [NAD(P)H]"/>
    <property type="match status" value="1"/>
</dbReference>
<name>A0A1T0CER5_9GAMM</name>
<organism evidence="6 7">
    <name type="scientific">Lwoffella lincolnii</name>
    <dbReference type="NCBI Taxonomy" id="90241"/>
    <lineage>
        <taxon>Bacteria</taxon>
        <taxon>Pseudomonadati</taxon>
        <taxon>Pseudomonadota</taxon>
        <taxon>Gammaproteobacteria</taxon>
        <taxon>Moraxellales</taxon>
        <taxon>Moraxellaceae</taxon>
        <taxon>Lwoffella</taxon>
    </lineage>
</organism>